<evidence type="ECO:0000313" key="1">
    <source>
        <dbReference type="EMBL" id="KYO46005.1"/>
    </source>
</evidence>
<dbReference type="Proteomes" id="UP000050525">
    <property type="component" value="Unassembled WGS sequence"/>
</dbReference>
<gene>
    <name evidence="1" type="ORF">Y1Q_0021596</name>
</gene>
<evidence type="ECO:0000313" key="2">
    <source>
        <dbReference type="Proteomes" id="UP000050525"/>
    </source>
</evidence>
<accession>A0A151PB85</accession>
<sequence length="89" mass="10294">MVGWRCQLFAPKEFTFYTGTGRQRGIHCVMLEKSVKPSEVQQANPWNGQRKPGFTWDVRMSTHFNLADLMFTGLADILLNREQFLPAVF</sequence>
<organism evidence="1 2">
    <name type="scientific">Alligator mississippiensis</name>
    <name type="common">American alligator</name>
    <dbReference type="NCBI Taxonomy" id="8496"/>
    <lineage>
        <taxon>Eukaryota</taxon>
        <taxon>Metazoa</taxon>
        <taxon>Chordata</taxon>
        <taxon>Craniata</taxon>
        <taxon>Vertebrata</taxon>
        <taxon>Euteleostomi</taxon>
        <taxon>Archelosauria</taxon>
        <taxon>Archosauria</taxon>
        <taxon>Crocodylia</taxon>
        <taxon>Alligatoridae</taxon>
        <taxon>Alligatorinae</taxon>
        <taxon>Alligator</taxon>
    </lineage>
</organism>
<protein>
    <submittedName>
        <fullName evidence="1">Uncharacterized protein</fullName>
    </submittedName>
</protein>
<dbReference type="AlphaFoldDB" id="A0A151PB85"/>
<reference evidence="1 2" key="1">
    <citation type="journal article" date="2012" name="Genome Biol.">
        <title>Sequencing three crocodilian genomes to illuminate the evolution of archosaurs and amniotes.</title>
        <authorList>
            <person name="St John J.A."/>
            <person name="Braun E.L."/>
            <person name="Isberg S.R."/>
            <person name="Miles L.G."/>
            <person name="Chong A.Y."/>
            <person name="Gongora J."/>
            <person name="Dalzell P."/>
            <person name="Moran C."/>
            <person name="Bed'hom B."/>
            <person name="Abzhanov A."/>
            <person name="Burgess S.C."/>
            <person name="Cooksey A.M."/>
            <person name="Castoe T.A."/>
            <person name="Crawford N.G."/>
            <person name="Densmore L.D."/>
            <person name="Drew J.C."/>
            <person name="Edwards S.V."/>
            <person name="Faircloth B.C."/>
            <person name="Fujita M.K."/>
            <person name="Greenwold M.J."/>
            <person name="Hoffmann F.G."/>
            <person name="Howard J.M."/>
            <person name="Iguchi T."/>
            <person name="Janes D.E."/>
            <person name="Khan S.Y."/>
            <person name="Kohno S."/>
            <person name="de Koning A.J."/>
            <person name="Lance S.L."/>
            <person name="McCarthy F.M."/>
            <person name="McCormack J.E."/>
            <person name="Merchant M.E."/>
            <person name="Peterson D.G."/>
            <person name="Pollock D.D."/>
            <person name="Pourmand N."/>
            <person name="Raney B.J."/>
            <person name="Roessler K.A."/>
            <person name="Sanford J.R."/>
            <person name="Sawyer R.H."/>
            <person name="Schmidt C.J."/>
            <person name="Triplett E.W."/>
            <person name="Tuberville T.D."/>
            <person name="Venegas-Anaya M."/>
            <person name="Howard J.T."/>
            <person name="Jarvis E.D."/>
            <person name="Guillette L.J.Jr."/>
            <person name="Glenn T.C."/>
            <person name="Green R.E."/>
            <person name="Ray D.A."/>
        </authorList>
    </citation>
    <scope>NUCLEOTIDE SEQUENCE [LARGE SCALE GENOMIC DNA]</scope>
    <source>
        <strain evidence="1">KSC_2009_1</strain>
    </source>
</reference>
<comment type="caution">
    <text evidence="1">The sequence shown here is derived from an EMBL/GenBank/DDBJ whole genome shotgun (WGS) entry which is preliminary data.</text>
</comment>
<proteinExistence type="predicted"/>
<name>A0A151PB85_ALLMI</name>
<keyword evidence="2" id="KW-1185">Reference proteome</keyword>
<dbReference type="EMBL" id="AKHW03000533">
    <property type="protein sequence ID" value="KYO46005.1"/>
    <property type="molecule type" value="Genomic_DNA"/>
</dbReference>